<feature type="binding site" evidence="14">
    <location>
        <position position="288"/>
    </location>
    <ligand>
        <name>NAD(+)</name>
        <dbReference type="ChEBI" id="CHEBI:57540"/>
    </ligand>
</feature>
<dbReference type="InterPro" id="IPR041663">
    <property type="entry name" value="DisA/LigA_HHH"/>
</dbReference>
<dbReference type="InterPro" id="IPR018239">
    <property type="entry name" value="DNA_ligase_AS"/>
</dbReference>
<dbReference type="FunFam" id="1.10.150.20:FF:000006">
    <property type="entry name" value="DNA ligase"/>
    <property type="match status" value="1"/>
</dbReference>
<keyword evidence="9 14" id="KW-0460">Magnesium</keyword>
<dbReference type="GO" id="GO:0006260">
    <property type="term" value="P:DNA replication"/>
    <property type="evidence" value="ECO:0007669"/>
    <property type="project" value="UniProtKB-KW"/>
</dbReference>
<dbReference type="InterPro" id="IPR001679">
    <property type="entry name" value="DNA_ligase"/>
</dbReference>
<evidence type="ECO:0000256" key="7">
    <source>
        <dbReference type="ARBA" id="ARBA00022763"/>
    </source>
</evidence>
<feature type="domain" description="BRCT" evidence="16">
    <location>
        <begin position="605"/>
        <end position="684"/>
    </location>
</feature>
<comment type="caution">
    <text evidence="17">The sequence shown here is derived from an EMBL/GenBank/DDBJ whole genome shotgun (WGS) entry which is preliminary data.</text>
</comment>
<keyword evidence="8 14" id="KW-0862">Zinc</keyword>
<sequence length="684" mass="76322">MTEQEAAARISELSARIHHLNYQYYQNSHSEVSDYEFDMLLEELNNLETQFAHLRLPNSPTQRVGGSVTKSFPTVVHKYPMLSLGNTYSEEDLREFHNRVQKVLEGDYEYVCEQKFDGVAISLTYRNGELVRGVTRGDGTRGDDITANVRTIKTIPLKLHGQDFPEEFEVRGEVFMPFSVFEALNAEREDIGEMLLANPRNAASGTLKLQDSGQVARRKLSCYAYGFLSTPMAFETHAEALAALKKWGFNVSDTYQKCSTLEEVLTYIKLWETKRFELPIATDGIVIKVNSFNQQEELGYTAKSPRWAIAYKYKAMSAATRLLNIQYQVGRTGAVTPVALLQPVQLAGTTVKRASLHNANEILRLDIHTGDVVYVEKGGEIIPKITGVDKSQRLPESQPVQYLDTCPACGTPLVRTEGEAHHYCPNEKGCPPQIKGKLEHFISRHAMNIMSLGEGKIDLLFEKGLVTTPDHFYDLTHEKLFGLSKDYVDEKTGKIRTISFGQKTVDNILAAIQKSKEAPFDRVLFALGIRFVGSTVARKLVQHISSIEALKQASYEDLIGVPEIGDRIALSILAWFADPDNQAILKRLQEVGLQFSQEKATAHITQSDKLAGLTFVISGVFEQHSREELQDLITANGGKMVSSISKKLSYLVAGDKMGPAKLEKANELGIKIISETELLTLIGH</sequence>
<dbReference type="InterPro" id="IPR013840">
    <property type="entry name" value="DNAligase_N"/>
</dbReference>
<evidence type="ECO:0000256" key="8">
    <source>
        <dbReference type="ARBA" id="ARBA00022833"/>
    </source>
</evidence>
<dbReference type="Gene3D" id="6.20.10.30">
    <property type="match status" value="1"/>
</dbReference>
<feature type="binding site" evidence="14">
    <location>
        <position position="113"/>
    </location>
    <ligand>
        <name>NAD(+)</name>
        <dbReference type="ChEBI" id="CHEBI:57540"/>
    </ligand>
</feature>
<dbReference type="InterPro" id="IPR001357">
    <property type="entry name" value="BRCT_dom"/>
</dbReference>
<feature type="binding site" evidence="14">
    <location>
        <position position="312"/>
    </location>
    <ligand>
        <name>NAD(+)</name>
        <dbReference type="ChEBI" id="CHEBI:57540"/>
    </ligand>
</feature>
<evidence type="ECO:0000313" key="18">
    <source>
        <dbReference type="Proteomes" id="UP000321532"/>
    </source>
</evidence>
<dbReference type="NCBIfam" id="NF005932">
    <property type="entry name" value="PRK07956.1"/>
    <property type="match status" value="1"/>
</dbReference>
<keyword evidence="4 14" id="KW-0436">Ligase</keyword>
<keyword evidence="14" id="KW-0464">Manganese</keyword>
<evidence type="ECO:0000259" key="16">
    <source>
        <dbReference type="PROSITE" id="PS50172"/>
    </source>
</evidence>
<keyword evidence="10 14" id="KW-0520">NAD</keyword>
<dbReference type="Pfam" id="PF03119">
    <property type="entry name" value="DNA_ligase_ZBD"/>
    <property type="match status" value="1"/>
</dbReference>
<name>A0A512AYF3_9BACT</name>
<dbReference type="Gene3D" id="1.10.150.20">
    <property type="entry name" value="5' to 3' exonuclease, C-terminal subdomain"/>
    <property type="match status" value="2"/>
</dbReference>
<dbReference type="SUPFAM" id="SSF47781">
    <property type="entry name" value="RuvA domain 2-like"/>
    <property type="match status" value="1"/>
</dbReference>
<gene>
    <name evidence="14 17" type="primary">ligA</name>
    <name evidence="17" type="ORF">AAE02nite_24050</name>
</gene>
<dbReference type="PIRSF" id="PIRSF001604">
    <property type="entry name" value="LigA"/>
    <property type="match status" value="1"/>
</dbReference>
<dbReference type="CDD" id="cd00114">
    <property type="entry name" value="LIGANc"/>
    <property type="match status" value="1"/>
</dbReference>
<dbReference type="EC" id="6.5.1.2" evidence="2 14"/>
<dbReference type="GO" id="GO:0005829">
    <property type="term" value="C:cytosol"/>
    <property type="evidence" value="ECO:0007669"/>
    <property type="project" value="TreeGrafter"/>
</dbReference>
<dbReference type="AlphaFoldDB" id="A0A512AYF3"/>
<dbReference type="InterPro" id="IPR012340">
    <property type="entry name" value="NA-bd_OB-fold"/>
</dbReference>
<keyword evidence="7 14" id="KW-0227">DNA damage</keyword>
<evidence type="ECO:0000256" key="1">
    <source>
        <dbReference type="ARBA" id="ARBA00004067"/>
    </source>
</evidence>
<evidence type="ECO:0000256" key="14">
    <source>
        <dbReference type="HAMAP-Rule" id="MF_01588"/>
    </source>
</evidence>
<evidence type="ECO:0000256" key="9">
    <source>
        <dbReference type="ARBA" id="ARBA00022842"/>
    </source>
</evidence>
<evidence type="ECO:0000256" key="4">
    <source>
        <dbReference type="ARBA" id="ARBA00022598"/>
    </source>
</evidence>
<feature type="binding site" evidence="14">
    <location>
        <position position="406"/>
    </location>
    <ligand>
        <name>Zn(2+)</name>
        <dbReference type="ChEBI" id="CHEBI:29105"/>
    </ligand>
</feature>
<dbReference type="InterPro" id="IPR004149">
    <property type="entry name" value="Znf_DNAligase_C4"/>
</dbReference>
<evidence type="ECO:0000256" key="11">
    <source>
        <dbReference type="ARBA" id="ARBA00023204"/>
    </source>
</evidence>
<feature type="binding site" evidence="14">
    <location>
        <begin position="34"/>
        <end position="38"/>
    </location>
    <ligand>
        <name>NAD(+)</name>
        <dbReference type="ChEBI" id="CHEBI:57540"/>
    </ligand>
</feature>
<comment type="catalytic activity">
    <reaction evidence="12 14 15">
        <text>NAD(+) + (deoxyribonucleotide)n-3'-hydroxyl + 5'-phospho-(deoxyribonucleotide)m = (deoxyribonucleotide)n+m + AMP + beta-nicotinamide D-nucleotide.</text>
        <dbReference type="EC" id="6.5.1.2"/>
    </reaction>
</comment>
<dbReference type="NCBIfam" id="TIGR00575">
    <property type="entry name" value="dnlj"/>
    <property type="match status" value="1"/>
</dbReference>
<keyword evidence="18" id="KW-1185">Reference proteome</keyword>
<dbReference type="OrthoDB" id="9759736at2"/>
<dbReference type="InterPro" id="IPR004150">
    <property type="entry name" value="NAD_DNA_ligase_OB"/>
</dbReference>
<evidence type="ECO:0000256" key="5">
    <source>
        <dbReference type="ARBA" id="ARBA00022705"/>
    </source>
</evidence>
<keyword evidence="5 14" id="KW-0235">DNA replication</keyword>
<dbReference type="GO" id="GO:0003911">
    <property type="term" value="F:DNA ligase (NAD+) activity"/>
    <property type="evidence" value="ECO:0007669"/>
    <property type="project" value="UniProtKB-UniRule"/>
</dbReference>
<dbReference type="Gene3D" id="2.40.50.140">
    <property type="entry name" value="Nucleic acid-binding proteins"/>
    <property type="match status" value="1"/>
</dbReference>
<dbReference type="HAMAP" id="MF_01588">
    <property type="entry name" value="DNA_ligase_A"/>
    <property type="match status" value="1"/>
</dbReference>
<dbReference type="PROSITE" id="PS01056">
    <property type="entry name" value="DNA_LIGASE_N2"/>
    <property type="match status" value="1"/>
</dbReference>
<evidence type="ECO:0000256" key="15">
    <source>
        <dbReference type="RuleBase" id="RU000618"/>
    </source>
</evidence>
<feature type="binding site" evidence="14">
    <location>
        <position position="173"/>
    </location>
    <ligand>
        <name>NAD(+)</name>
        <dbReference type="ChEBI" id="CHEBI:57540"/>
    </ligand>
</feature>
<dbReference type="GO" id="GO:0046872">
    <property type="term" value="F:metal ion binding"/>
    <property type="evidence" value="ECO:0007669"/>
    <property type="project" value="UniProtKB-KW"/>
</dbReference>
<dbReference type="InterPro" id="IPR036420">
    <property type="entry name" value="BRCT_dom_sf"/>
</dbReference>
<dbReference type="SUPFAM" id="SSF56091">
    <property type="entry name" value="DNA ligase/mRNA capping enzyme, catalytic domain"/>
    <property type="match status" value="1"/>
</dbReference>
<evidence type="ECO:0000313" key="17">
    <source>
        <dbReference type="EMBL" id="GEO04741.1"/>
    </source>
</evidence>
<keyword evidence="6 14" id="KW-0479">Metal-binding</keyword>
<dbReference type="FunFam" id="2.40.50.140:FF:000012">
    <property type="entry name" value="DNA ligase"/>
    <property type="match status" value="1"/>
</dbReference>
<comment type="function">
    <text evidence="1 14">DNA ligase that catalyzes the formation of phosphodiester linkages between 5'-phosphoryl and 3'-hydroxyl groups in double-stranded DNA using NAD as a coenzyme and as the energy source for the reaction. It is essential for DNA replication and repair of damaged DNA.</text>
</comment>
<reference evidence="17 18" key="1">
    <citation type="submission" date="2019-07" db="EMBL/GenBank/DDBJ databases">
        <title>Whole genome shotgun sequence of Adhaeribacter aerolatus NBRC 106133.</title>
        <authorList>
            <person name="Hosoyama A."/>
            <person name="Uohara A."/>
            <person name="Ohji S."/>
            <person name="Ichikawa N."/>
        </authorList>
    </citation>
    <scope>NUCLEOTIDE SEQUENCE [LARGE SCALE GENOMIC DNA]</scope>
    <source>
        <strain evidence="17 18">NBRC 106133</strain>
    </source>
</reference>
<evidence type="ECO:0000256" key="6">
    <source>
        <dbReference type="ARBA" id="ARBA00022723"/>
    </source>
</evidence>
<dbReference type="SMART" id="SM00532">
    <property type="entry name" value="LIGANc"/>
    <property type="match status" value="1"/>
</dbReference>
<dbReference type="Pfam" id="PF01653">
    <property type="entry name" value="DNA_ligase_aden"/>
    <property type="match status" value="1"/>
</dbReference>
<feature type="active site" description="N6-AMP-lysine intermediate" evidence="14">
    <location>
        <position position="115"/>
    </location>
</feature>
<evidence type="ECO:0000256" key="3">
    <source>
        <dbReference type="ARBA" id="ARBA00013308"/>
    </source>
</evidence>
<dbReference type="Gene3D" id="3.40.50.10190">
    <property type="entry name" value="BRCT domain"/>
    <property type="match status" value="1"/>
</dbReference>
<dbReference type="PROSITE" id="PS50172">
    <property type="entry name" value="BRCT"/>
    <property type="match status" value="1"/>
</dbReference>
<protein>
    <recommendedName>
        <fullName evidence="3 14">DNA ligase</fullName>
        <ecNumber evidence="2 14">6.5.1.2</ecNumber>
    </recommendedName>
    <alternativeName>
        <fullName evidence="14">Polydeoxyribonucleotide synthase [NAD(+)]</fullName>
    </alternativeName>
</protein>
<dbReference type="InterPro" id="IPR010994">
    <property type="entry name" value="RuvA_2-like"/>
</dbReference>
<evidence type="ECO:0000256" key="2">
    <source>
        <dbReference type="ARBA" id="ARBA00012722"/>
    </source>
</evidence>
<dbReference type="Gene3D" id="1.10.287.610">
    <property type="entry name" value="Helix hairpin bin"/>
    <property type="match status" value="1"/>
</dbReference>
<dbReference type="Pfam" id="PF12826">
    <property type="entry name" value="HHH_2"/>
    <property type="match status" value="1"/>
</dbReference>
<keyword evidence="11 14" id="KW-0234">DNA repair</keyword>
<comment type="cofactor">
    <cofactor evidence="14">
        <name>Mg(2+)</name>
        <dbReference type="ChEBI" id="CHEBI:18420"/>
    </cofactor>
    <cofactor evidence="14">
        <name>Mn(2+)</name>
        <dbReference type="ChEBI" id="CHEBI:29035"/>
    </cofactor>
</comment>
<dbReference type="SUPFAM" id="SSF52113">
    <property type="entry name" value="BRCT domain"/>
    <property type="match status" value="1"/>
</dbReference>
<dbReference type="EMBL" id="BJYS01000017">
    <property type="protein sequence ID" value="GEO04741.1"/>
    <property type="molecule type" value="Genomic_DNA"/>
</dbReference>
<dbReference type="InterPro" id="IPR033136">
    <property type="entry name" value="DNA_ligase_CS"/>
</dbReference>
<dbReference type="FunFam" id="3.30.470.30:FF:000001">
    <property type="entry name" value="DNA ligase"/>
    <property type="match status" value="1"/>
</dbReference>
<proteinExistence type="inferred from homology"/>
<dbReference type="Pfam" id="PF03120">
    <property type="entry name" value="OB_DNA_ligase"/>
    <property type="match status" value="1"/>
</dbReference>
<dbReference type="PANTHER" id="PTHR23389">
    <property type="entry name" value="CHROMOSOME TRANSMISSION FIDELITY FACTOR 18"/>
    <property type="match status" value="1"/>
</dbReference>
<evidence type="ECO:0000256" key="10">
    <source>
        <dbReference type="ARBA" id="ARBA00023027"/>
    </source>
</evidence>
<organism evidence="17 18">
    <name type="scientific">Adhaeribacter aerolatus</name>
    <dbReference type="NCBI Taxonomy" id="670289"/>
    <lineage>
        <taxon>Bacteria</taxon>
        <taxon>Pseudomonadati</taxon>
        <taxon>Bacteroidota</taxon>
        <taxon>Cytophagia</taxon>
        <taxon>Cytophagales</taxon>
        <taxon>Hymenobacteraceae</taxon>
        <taxon>Adhaeribacter</taxon>
    </lineage>
</organism>
<dbReference type="SMART" id="SM00292">
    <property type="entry name" value="BRCT"/>
    <property type="match status" value="1"/>
</dbReference>
<accession>A0A512AYF3</accession>
<dbReference type="Pfam" id="PF00533">
    <property type="entry name" value="BRCT"/>
    <property type="match status" value="1"/>
</dbReference>
<dbReference type="GO" id="GO:0006281">
    <property type="term" value="P:DNA repair"/>
    <property type="evidence" value="ECO:0007669"/>
    <property type="project" value="UniProtKB-KW"/>
</dbReference>
<dbReference type="InterPro" id="IPR013839">
    <property type="entry name" value="DNAligase_adenylation"/>
</dbReference>
<feature type="binding site" evidence="14">
    <location>
        <position position="424"/>
    </location>
    <ligand>
        <name>Zn(2+)</name>
        <dbReference type="ChEBI" id="CHEBI:29105"/>
    </ligand>
</feature>
<feature type="binding site" evidence="14">
    <location>
        <position position="409"/>
    </location>
    <ligand>
        <name>Zn(2+)</name>
        <dbReference type="ChEBI" id="CHEBI:29105"/>
    </ligand>
</feature>
<dbReference type="Gene3D" id="3.30.470.30">
    <property type="entry name" value="DNA ligase/mRNA capping enzyme"/>
    <property type="match status" value="1"/>
</dbReference>
<evidence type="ECO:0000256" key="12">
    <source>
        <dbReference type="ARBA" id="ARBA00034005"/>
    </source>
</evidence>
<dbReference type="PANTHER" id="PTHR23389:SF9">
    <property type="entry name" value="DNA LIGASE"/>
    <property type="match status" value="1"/>
</dbReference>
<feature type="binding site" evidence="14">
    <location>
        <position position="430"/>
    </location>
    <ligand>
        <name>Zn(2+)</name>
        <dbReference type="ChEBI" id="CHEBI:29105"/>
    </ligand>
</feature>
<dbReference type="Proteomes" id="UP000321532">
    <property type="component" value="Unassembled WGS sequence"/>
</dbReference>
<dbReference type="PROSITE" id="PS01055">
    <property type="entry name" value="DNA_LIGASE_N1"/>
    <property type="match status" value="1"/>
</dbReference>
<dbReference type="SUPFAM" id="SSF50249">
    <property type="entry name" value="Nucleic acid-binding proteins"/>
    <property type="match status" value="1"/>
</dbReference>
<comment type="similarity">
    <text evidence="13 14">Belongs to the NAD-dependent DNA ligase family. LigA subfamily.</text>
</comment>
<feature type="binding site" evidence="14">
    <location>
        <begin position="83"/>
        <end position="84"/>
    </location>
    <ligand>
        <name>NAD(+)</name>
        <dbReference type="ChEBI" id="CHEBI:57540"/>
    </ligand>
</feature>
<dbReference type="RefSeq" id="WP_146898007.1">
    <property type="nucleotide sequence ID" value="NZ_BJYS01000017.1"/>
</dbReference>
<evidence type="ECO:0000256" key="13">
    <source>
        <dbReference type="ARBA" id="ARBA00060881"/>
    </source>
</evidence>
<feature type="binding site" evidence="14">
    <location>
        <position position="136"/>
    </location>
    <ligand>
        <name>NAD(+)</name>
        <dbReference type="ChEBI" id="CHEBI:57540"/>
    </ligand>
</feature>